<dbReference type="FunFam" id="3.60.21.10:FF:000026">
    <property type="entry name" value="Serine/threonine-protein phosphatase"/>
    <property type="match status" value="1"/>
</dbReference>
<accession>A0A183AE29</accession>
<protein>
    <recommendedName>
        <fullName evidence="9">Serine/threonine-protein phosphatase</fullName>
        <ecNumber evidence="9">3.1.3.16</ecNumber>
    </recommendedName>
</protein>
<evidence type="ECO:0000313" key="13">
    <source>
        <dbReference type="WBParaSite" id="ECPE_0000522601-mRNA-1"/>
    </source>
</evidence>
<dbReference type="InterPro" id="IPR029052">
    <property type="entry name" value="Metallo-depent_PP-like"/>
</dbReference>
<dbReference type="InterPro" id="IPR050341">
    <property type="entry name" value="PP1_catalytic_subunit"/>
</dbReference>
<evidence type="ECO:0000256" key="4">
    <source>
        <dbReference type="ARBA" id="ARBA00022912"/>
    </source>
</evidence>
<gene>
    <name evidence="11" type="ORF">ECPE_LOCUS5214</name>
</gene>
<evidence type="ECO:0000256" key="2">
    <source>
        <dbReference type="ARBA" id="ARBA00022723"/>
    </source>
</evidence>
<comment type="similarity">
    <text evidence="1 9">Belongs to the PPP phosphatase family.</text>
</comment>
<evidence type="ECO:0000256" key="3">
    <source>
        <dbReference type="ARBA" id="ARBA00022801"/>
    </source>
</evidence>
<keyword evidence="12" id="KW-1185">Reference proteome</keyword>
<dbReference type="GO" id="GO:0031143">
    <property type="term" value="C:pseudopodium"/>
    <property type="evidence" value="ECO:0007669"/>
    <property type="project" value="UniProtKB-ARBA"/>
</dbReference>
<dbReference type="SUPFAM" id="SSF56300">
    <property type="entry name" value="Metallo-dependent phosphatases"/>
    <property type="match status" value="1"/>
</dbReference>
<dbReference type="Pfam" id="PF00149">
    <property type="entry name" value="Metallophos"/>
    <property type="match status" value="1"/>
</dbReference>
<dbReference type="GO" id="GO:0018991">
    <property type="term" value="P:egg-laying behavior"/>
    <property type="evidence" value="ECO:0007669"/>
    <property type="project" value="UniProtKB-ARBA"/>
</dbReference>
<dbReference type="PRINTS" id="PR00114">
    <property type="entry name" value="STPHPHTASE"/>
</dbReference>
<dbReference type="GO" id="GO:0031272">
    <property type="term" value="P:regulation of pseudopodium assembly"/>
    <property type="evidence" value="ECO:0007669"/>
    <property type="project" value="UniProtKB-ARBA"/>
</dbReference>
<dbReference type="GO" id="GO:0097723">
    <property type="term" value="P:amoeboid sperm motility"/>
    <property type="evidence" value="ECO:0007669"/>
    <property type="project" value="UniProtKB-ARBA"/>
</dbReference>
<keyword evidence="5" id="KW-0464">Manganese</keyword>
<dbReference type="GO" id="GO:0005737">
    <property type="term" value="C:cytoplasm"/>
    <property type="evidence" value="ECO:0007669"/>
    <property type="project" value="TreeGrafter"/>
</dbReference>
<dbReference type="SMART" id="SM00156">
    <property type="entry name" value="PP2Ac"/>
    <property type="match status" value="1"/>
</dbReference>
<comment type="catalytic activity">
    <reaction evidence="6">
        <text>O-phospho-L-seryl-[protein] + H2O = L-seryl-[protein] + phosphate</text>
        <dbReference type="Rhea" id="RHEA:20629"/>
        <dbReference type="Rhea" id="RHEA-COMP:9863"/>
        <dbReference type="Rhea" id="RHEA-COMP:11604"/>
        <dbReference type="ChEBI" id="CHEBI:15377"/>
        <dbReference type="ChEBI" id="CHEBI:29999"/>
        <dbReference type="ChEBI" id="CHEBI:43474"/>
        <dbReference type="ChEBI" id="CHEBI:83421"/>
        <dbReference type="EC" id="3.1.3.16"/>
    </reaction>
</comment>
<dbReference type="PANTHER" id="PTHR11668:SF496">
    <property type="entry name" value="SERINE_THREONINE-PROTEIN PHOSPHATASE"/>
    <property type="match status" value="1"/>
</dbReference>
<dbReference type="AlphaFoldDB" id="A0A183AE29"/>
<dbReference type="GO" id="GO:0004722">
    <property type="term" value="F:protein serine/threonine phosphatase activity"/>
    <property type="evidence" value="ECO:0007669"/>
    <property type="project" value="UniProtKB-EC"/>
</dbReference>
<evidence type="ECO:0000259" key="10">
    <source>
        <dbReference type="PROSITE" id="PS00125"/>
    </source>
</evidence>
<evidence type="ECO:0000256" key="6">
    <source>
        <dbReference type="ARBA" id="ARBA00047761"/>
    </source>
</evidence>
<evidence type="ECO:0000256" key="7">
    <source>
        <dbReference type="ARBA" id="ARBA00048336"/>
    </source>
</evidence>
<dbReference type="PROSITE" id="PS00125">
    <property type="entry name" value="SER_THR_PHOSPHATASE"/>
    <property type="match status" value="1"/>
</dbReference>
<keyword evidence="2" id="KW-0479">Metal-binding</keyword>
<dbReference type="EMBL" id="UZAN01042063">
    <property type="protein sequence ID" value="VDP74874.1"/>
    <property type="molecule type" value="Genomic_DNA"/>
</dbReference>
<comment type="function">
    <text evidence="8">Probable phosphatase which plays a redundant role with gsp-4 in spermatogenesis by regulating sister chromatid segregation during meiosis. In addition, involved in sperm motility by controlling the dynamic disassembly of major sperm proteins (MSP) in the spermatozoan pseudopodium.</text>
</comment>
<dbReference type="OrthoDB" id="6219790at2759"/>
<proteinExistence type="inferred from homology"/>
<evidence type="ECO:0000256" key="5">
    <source>
        <dbReference type="ARBA" id="ARBA00023211"/>
    </source>
</evidence>
<dbReference type="InterPro" id="IPR004843">
    <property type="entry name" value="Calcineurin-like_PHP"/>
</dbReference>
<organism evidence="13">
    <name type="scientific">Echinostoma caproni</name>
    <dbReference type="NCBI Taxonomy" id="27848"/>
    <lineage>
        <taxon>Eukaryota</taxon>
        <taxon>Metazoa</taxon>
        <taxon>Spiralia</taxon>
        <taxon>Lophotrochozoa</taxon>
        <taxon>Platyhelminthes</taxon>
        <taxon>Trematoda</taxon>
        <taxon>Digenea</taxon>
        <taxon>Plagiorchiida</taxon>
        <taxon>Echinostomata</taxon>
        <taxon>Echinostomatoidea</taxon>
        <taxon>Echinostomatidae</taxon>
        <taxon>Echinostoma</taxon>
    </lineage>
</organism>
<dbReference type="EC" id="3.1.3.16" evidence="9"/>
<evidence type="ECO:0000313" key="12">
    <source>
        <dbReference type="Proteomes" id="UP000272942"/>
    </source>
</evidence>
<keyword evidence="3 9" id="KW-0378">Hydrolase</keyword>
<dbReference type="PANTHER" id="PTHR11668">
    <property type="entry name" value="SERINE/THREONINE PROTEIN PHOSPHATASE"/>
    <property type="match status" value="1"/>
</dbReference>
<feature type="domain" description="Serine/threonine specific protein phosphatases" evidence="10">
    <location>
        <begin position="124"/>
        <end position="129"/>
    </location>
</feature>
<name>A0A183AE29_9TREM</name>
<dbReference type="Proteomes" id="UP000272942">
    <property type="component" value="Unassembled WGS sequence"/>
</dbReference>
<dbReference type="InterPro" id="IPR006186">
    <property type="entry name" value="Ser/Thr-sp_prot-phosphatase"/>
</dbReference>
<dbReference type="WBParaSite" id="ECPE_0000522601-mRNA-1">
    <property type="protein sequence ID" value="ECPE_0000522601-mRNA-1"/>
    <property type="gene ID" value="ECPE_0000522601"/>
</dbReference>
<dbReference type="GO" id="GO:0046872">
    <property type="term" value="F:metal ion binding"/>
    <property type="evidence" value="ECO:0007669"/>
    <property type="project" value="UniProtKB-KW"/>
</dbReference>
<keyword evidence="4" id="KW-0904">Protein phosphatase</keyword>
<evidence type="ECO:0000256" key="1">
    <source>
        <dbReference type="ARBA" id="ARBA00008294"/>
    </source>
</evidence>
<evidence type="ECO:0000313" key="11">
    <source>
        <dbReference type="EMBL" id="VDP74874.1"/>
    </source>
</evidence>
<reference evidence="13" key="1">
    <citation type="submission" date="2016-06" db="UniProtKB">
        <authorList>
            <consortium name="WormBaseParasite"/>
        </authorList>
    </citation>
    <scope>IDENTIFICATION</scope>
</reference>
<evidence type="ECO:0000256" key="9">
    <source>
        <dbReference type="RuleBase" id="RU004273"/>
    </source>
</evidence>
<reference evidence="11 12" key="2">
    <citation type="submission" date="2018-11" db="EMBL/GenBank/DDBJ databases">
        <authorList>
            <consortium name="Pathogen Informatics"/>
        </authorList>
    </citation>
    <scope>NUCLEOTIDE SEQUENCE [LARGE SCALE GENOMIC DNA]</scope>
    <source>
        <strain evidence="11 12">Egypt</strain>
    </source>
</reference>
<dbReference type="GO" id="GO:0005634">
    <property type="term" value="C:nucleus"/>
    <property type="evidence" value="ECO:0007669"/>
    <property type="project" value="TreeGrafter"/>
</dbReference>
<evidence type="ECO:0000256" key="8">
    <source>
        <dbReference type="ARBA" id="ARBA00054219"/>
    </source>
</evidence>
<dbReference type="GO" id="GO:0007060">
    <property type="term" value="P:male meiosis chromosome segregation"/>
    <property type="evidence" value="ECO:0007669"/>
    <property type="project" value="UniProtKB-ARBA"/>
</dbReference>
<dbReference type="Gene3D" id="3.60.21.10">
    <property type="match status" value="1"/>
</dbReference>
<sequence length="339" mass="38761">MADPSKPTYEIDLDKVIDNLKSNISTPGVRVNISELECIALCCLVKPIFESESMLLRIQAPIKVCGDIHGQFYDLLRLFDVCEYPPRSRFLFLGDYVDRGQQSVETVCLLFALKIKYPRGFFMLRGNHESEIVNRVYGFREELKERFGKSKIHKHFVSVFNVMPVAAVIENSIFCCHGGLSPDLIPEVHKPLDALINQIQRPTEVPRQGLLCDLLWSDPADYNQAGDLPTGWHPSTRGCSFTFGVDVINTFLDKYELDLVVRAHQVVEDGYEFYYENRLITLFSAPNYCNQFQNSGGVFVVRKADEVFGTLEGGFEVIRPDTRYTFNYYTRKHHGESSQ</sequence>
<comment type="catalytic activity">
    <reaction evidence="7 9">
        <text>O-phospho-L-threonyl-[protein] + H2O = L-threonyl-[protein] + phosphate</text>
        <dbReference type="Rhea" id="RHEA:47004"/>
        <dbReference type="Rhea" id="RHEA-COMP:11060"/>
        <dbReference type="Rhea" id="RHEA-COMP:11605"/>
        <dbReference type="ChEBI" id="CHEBI:15377"/>
        <dbReference type="ChEBI" id="CHEBI:30013"/>
        <dbReference type="ChEBI" id="CHEBI:43474"/>
        <dbReference type="ChEBI" id="CHEBI:61977"/>
        <dbReference type="EC" id="3.1.3.16"/>
    </reaction>
</comment>